<dbReference type="OMA" id="FNICANA"/>
<dbReference type="InterPro" id="IPR009003">
    <property type="entry name" value="Peptidase_S1_PA"/>
</dbReference>
<accession>Q21628</accession>
<feature type="signal peptide" evidence="2">
    <location>
        <begin position="1"/>
        <end position="20"/>
    </location>
</feature>
<dbReference type="UCSC" id="R01H2.2">
    <property type="organism name" value="c. elegans"/>
</dbReference>
<dbReference type="SUPFAM" id="SSF50494">
    <property type="entry name" value="Trypsin-like serine proteases"/>
    <property type="match status" value="1"/>
</dbReference>
<dbReference type="PANTHER" id="PTHR34005:SF2">
    <property type="entry name" value="DUF4817 DOMAIN-CONTAINING PROTEIN-RELATED"/>
    <property type="match status" value="1"/>
</dbReference>
<evidence type="ECO:0000313" key="3">
    <source>
        <dbReference type="EMBL" id="CCD69283.1"/>
    </source>
</evidence>
<dbReference type="PANTHER" id="PTHR34005">
    <property type="entry name" value="PROTEIN CBG15054-RELATED"/>
    <property type="match status" value="1"/>
</dbReference>
<dbReference type="WormBase" id="R01H2.2">
    <property type="protein sequence ID" value="CE30097"/>
    <property type="gene ID" value="WBGene00019810"/>
</dbReference>
<dbReference type="CTD" id="187509"/>
<evidence type="ECO:0000256" key="1">
    <source>
        <dbReference type="SAM" id="MobiDB-lite"/>
    </source>
</evidence>
<dbReference type="AlphaFoldDB" id="Q21628"/>
<reference evidence="3 4" key="1">
    <citation type="journal article" date="1998" name="Science">
        <title>Genome sequence of the nematode C. elegans: a platform for investigating biology.</title>
        <authorList>
            <consortium name="The C. elegans sequencing consortium"/>
            <person name="Sulson J.E."/>
            <person name="Waterston R."/>
        </authorList>
    </citation>
    <scope>NUCLEOTIDE SEQUENCE [LARGE SCALE GENOMIC DNA]</scope>
    <source>
        <strain evidence="3 4">Bristol N2</strain>
    </source>
</reference>
<dbReference type="HOGENOM" id="CLU_660969_0_0_1"/>
<sequence>MTFLSLTYIFVIINIGLVVGLNFTDAEVANLRASCKNKTLPPNNQQNGHTGVSLHGQNESYQWLVRVRLKDGTEGKDLYDSGGSFISTRHVMANSQSISTGKKKWALNGADIGSSCNNDPVMGSLGIEEVPSDVVDKMEVVIEKCQNSRTRNVTSAYVFNICANAHSKYKSHYAPMLVEIEGEPNEEYACLADTSTIYKEGDKVHMYGIEYENNARSESEWKHRNDPIEDFYSEWIRTLKQGSDRPLAKGDRGGPLVTDDGVLIGFGSTFALADNAENHYFFDIKYLSSEICYLTNICDIYSPSTTTTPTTTTPTTTTPTTTTKITASTSKPPALNETVSTITLKSVVRPTTPITYLNLEEHEELDKENDKENDNIDVDTDLYLSADFLNNSPREAVSIIIAIVGILTLLNIL</sequence>
<dbReference type="InParanoid" id="Q21628"/>
<gene>
    <name evidence="3" type="ORF">CELE_R01H2.2</name>
    <name evidence="3 5" type="ORF">R01H2.2</name>
</gene>
<dbReference type="Pfam" id="PF03761">
    <property type="entry name" value="DUF316"/>
    <property type="match status" value="1"/>
</dbReference>
<proteinExistence type="predicted"/>
<dbReference type="GeneID" id="187509"/>
<feature type="region of interest" description="Disordered" evidence="1">
    <location>
        <begin position="306"/>
        <end position="332"/>
    </location>
</feature>
<dbReference type="FunCoup" id="Q21628">
    <property type="interactions" value="134"/>
</dbReference>
<keyword evidence="4" id="KW-1185">Reference proteome</keyword>
<dbReference type="EMBL" id="BX284603">
    <property type="protein sequence ID" value="CCD69283.1"/>
    <property type="molecule type" value="Genomic_DNA"/>
</dbReference>
<dbReference type="PhylomeDB" id="Q21628"/>
<feature type="chain" id="PRO_5004199586" evidence="2">
    <location>
        <begin position="21"/>
        <end position="413"/>
    </location>
</feature>
<dbReference type="AGR" id="WB:WBGene00019810"/>
<dbReference type="KEGG" id="cel:CELE_R01H2.2"/>
<dbReference type="STRING" id="6239.R01H2.2.1"/>
<dbReference type="PIR" id="T16641">
    <property type="entry name" value="T16641"/>
</dbReference>
<dbReference type="Proteomes" id="UP000001940">
    <property type="component" value="Chromosome III"/>
</dbReference>
<evidence type="ECO:0000256" key="2">
    <source>
        <dbReference type="SAM" id="SignalP"/>
    </source>
</evidence>
<protein>
    <submittedName>
        <fullName evidence="3">Peptidase S1 domain-containing protein</fullName>
    </submittedName>
</protein>
<dbReference type="Bgee" id="WBGene00019810">
    <property type="expression patterns" value="Expressed in material anatomical entity and 2 other cell types or tissues"/>
</dbReference>
<name>Q21628_CAEEL</name>
<keyword evidence="2" id="KW-0732">Signal</keyword>
<evidence type="ECO:0000313" key="4">
    <source>
        <dbReference type="Proteomes" id="UP000001940"/>
    </source>
</evidence>
<evidence type="ECO:0000313" key="5">
    <source>
        <dbReference type="WormBase" id="R01H2.2"/>
    </source>
</evidence>
<dbReference type="RefSeq" id="NP_498536.2">
    <property type="nucleotide sequence ID" value="NM_066135.2"/>
</dbReference>
<dbReference type="PaxDb" id="6239-R01H2.2"/>
<dbReference type="InterPro" id="IPR005514">
    <property type="entry name" value="DUF316"/>
</dbReference>
<organism evidence="3 4">
    <name type="scientific">Caenorhabditis elegans</name>
    <dbReference type="NCBI Taxonomy" id="6239"/>
    <lineage>
        <taxon>Eukaryota</taxon>
        <taxon>Metazoa</taxon>
        <taxon>Ecdysozoa</taxon>
        <taxon>Nematoda</taxon>
        <taxon>Chromadorea</taxon>
        <taxon>Rhabditida</taxon>
        <taxon>Rhabditina</taxon>
        <taxon>Rhabditomorpha</taxon>
        <taxon>Rhabditoidea</taxon>
        <taxon>Rhabditidae</taxon>
        <taxon>Peloderinae</taxon>
        <taxon>Caenorhabditis</taxon>
    </lineage>
</organism>
<dbReference type="eggNOG" id="ENOG502TIYM">
    <property type="taxonomic scope" value="Eukaryota"/>
</dbReference>